<dbReference type="EMBL" id="JAPWDQ010000006">
    <property type="protein sequence ID" value="KAJ5484053.1"/>
    <property type="molecule type" value="Genomic_DNA"/>
</dbReference>
<gene>
    <name evidence="2" type="ORF">N7539_005849</name>
</gene>
<keyword evidence="1" id="KW-0732">Signal</keyword>
<feature type="chain" id="PRO_5040966317" evidence="1">
    <location>
        <begin position="21"/>
        <end position="90"/>
    </location>
</feature>
<accession>A0A9W9X540</accession>
<organism evidence="2 3">
    <name type="scientific">Penicillium diatomitis</name>
    <dbReference type="NCBI Taxonomy" id="2819901"/>
    <lineage>
        <taxon>Eukaryota</taxon>
        <taxon>Fungi</taxon>
        <taxon>Dikarya</taxon>
        <taxon>Ascomycota</taxon>
        <taxon>Pezizomycotina</taxon>
        <taxon>Eurotiomycetes</taxon>
        <taxon>Eurotiomycetidae</taxon>
        <taxon>Eurotiales</taxon>
        <taxon>Aspergillaceae</taxon>
        <taxon>Penicillium</taxon>
    </lineage>
</organism>
<dbReference type="RefSeq" id="XP_056789323.1">
    <property type="nucleotide sequence ID" value="XM_056935451.1"/>
</dbReference>
<dbReference type="GeneID" id="81625700"/>
<feature type="signal peptide" evidence="1">
    <location>
        <begin position="1"/>
        <end position="20"/>
    </location>
</feature>
<protein>
    <submittedName>
        <fullName evidence="2">V-type proton ATPase subunit e</fullName>
    </submittedName>
</protein>
<reference evidence="2" key="2">
    <citation type="journal article" date="2023" name="IMA Fungus">
        <title>Comparative genomic study of the Penicillium genus elucidates a diverse pangenome and 15 lateral gene transfer events.</title>
        <authorList>
            <person name="Petersen C."/>
            <person name="Sorensen T."/>
            <person name="Nielsen M.R."/>
            <person name="Sondergaard T.E."/>
            <person name="Sorensen J.L."/>
            <person name="Fitzpatrick D.A."/>
            <person name="Frisvad J.C."/>
            <person name="Nielsen K.L."/>
        </authorList>
    </citation>
    <scope>NUCLEOTIDE SEQUENCE</scope>
    <source>
        <strain evidence="2">IBT 30728</strain>
    </source>
</reference>
<evidence type="ECO:0000256" key="1">
    <source>
        <dbReference type="SAM" id="SignalP"/>
    </source>
</evidence>
<name>A0A9W9X540_9EURO</name>
<comment type="caution">
    <text evidence="2">The sequence shown here is derived from an EMBL/GenBank/DDBJ whole genome shotgun (WGS) entry which is preliminary data.</text>
</comment>
<proteinExistence type="predicted"/>
<reference evidence="2" key="1">
    <citation type="submission" date="2022-12" db="EMBL/GenBank/DDBJ databases">
        <authorList>
            <person name="Petersen C."/>
        </authorList>
    </citation>
    <scope>NUCLEOTIDE SEQUENCE</scope>
    <source>
        <strain evidence="2">IBT 30728</strain>
    </source>
</reference>
<dbReference type="Proteomes" id="UP001148312">
    <property type="component" value="Unassembled WGS sequence"/>
</dbReference>
<evidence type="ECO:0000313" key="2">
    <source>
        <dbReference type="EMBL" id="KAJ5484053.1"/>
    </source>
</evidence>
<sequence length="90" mass="9836">MANGWSLLVGLIVIVALSLAAWFFSPKGENQTNCFHGPATPSYRAQEGQYSTWFSTGVKNDATDVLPFRYRDRPGALALDGCHTSQLTTL</sequence>
<dbReference type="AlphaFoldDB" id="A0A9W9X540"/>
<keyword evidence="3" id="KW-1185">Reference proteome</keyword>
<evidence type="ECO:0000313" key="3">
    <source>
        <dbReference type="Proteomes" id="UP001148312"/>
    </source>
</evidence>